<proteinExistence type="predicted"/>
<keyword evidence="1" id="KW-0805">Transcription regulation</keyword>
<reference evidence="6" key="1">
    <citation type="submission" date="2013-01" db="EMBL/GenBank/DDBJ databases">
        <title>Genome draft of Hydrogenophaga taeniospiralis 2K1.</title>
        <authorList>
            <person name="Gomila M."/>
            <person name="Lalucat J."/>
        </authorList>
    </citation>
    <scope>NUCLEOTIDE SEQUENCE</scope>
    <source>
        <strain evidence="6">CCUG 15921</strain>
    </source>
</reference>
<dbReference type="RefSeq" id="WP_068171532.1">
    <property type="nucleotide sequence ID" value="NZ_AOGK01000029.1"/>
</dbReference>
<keyword evidence="3" id="KW-0804">Transcription</keyword>
<keyword evidence="2" id="KW-0238">DNA-binding</keyword>
<evidence type="ECO:0000313" key="6">
    <source>
        <dbReference type="EMBL" id="MDG5977981.1"/>
    </source>
</evidence>
<evidence type="ECO:0000259" key="4">
    <source>
        <dbReference type="PROSITE" id="PS50042"/>
    </source>
</evidence>
<evidence type="ECO:0000256" key="1">
    <source>
        <dbReference type="ARBA" id="ARBA00023015"/>
    </source>
</evidence>
<name>A0A9X4NWJ1_9BURK</name>
<dbReference type="InterPro" id="IPR012318">
    <property type="entry name" value="HTH_CRP"/>
</dbReference>
<dbReference type="Pfam" id="PF13545">
    <property type="entry name" value="HTH_Crp_2"/>
    <property type="match status" value="1"/>
</dbReference>
<dbReference type="CDD" id="cd00038">
    <property type="entry name" value="CAP_ED"/>
    <property type="match status" value="1"/>
</dbReference>
<dbReference type="InterPro" id="IPR036388">
    <property type="entry name" value="WH-like_DNA-bd_sf"/>
</dbReference>
<evidence type="ECO:0000256" key="3">
    <source>
        <dbReference type="ARBA" id="ARBA00023163"/>
    </source>
</evidence>
<dbReference type="SMART" id="SM00100">
    <property type="entry name" value="cNMP"/>
    <property type="match status" value="1"/>
</dbReference>
<gene>
    <name evidence="6" type="ORF">H010_22196</name>
</gene>
<dbReference type="SMART" id="SM00419">
    <property type="entry name" value="HTH_CRP"/>
    <property type="match status" value="1"/>
</dbReference>
<dbReference type="Pfam" id="PF00027">
    <property type="entry name" value="cNMP_binding"/>
    <property type="match status" value="1"/>
</dbReference>
<feature type="domain" description="HTH crp-type" evidence="5">
    <location>
        <begin position="156"/>
        <end position="228"/>
    </location>
</feature>
<dbReference type="InterPro" id="IPR036390">
    <property type="entry name" value="WH_DNA-bd_sf"/>
</dbReference>
<protein>
    <submittedName>
        <fullName evidence="6">Crp/Fnr family transcriptional regulator</fullName>
    </submittedName>
</protein>
<dbReference type="PANTHER" id="PTHR24567">
    <property type="entry name" value="CRP FAMILY TRANSCRIPTIONAL REGULATORY PROTEIN"/>
    <property type="match status" value="1"/>
</dbReference>
<dbReference type="InterPro" id="IPR018490">
    <property type="entry name" value="cNMP-bd_dom_sf"/>
</dbReference>
<evidence type="ECO:0000313" key="7">
    <source>
        <dbReference type="Proteomes" id="UP001152876"/>
    </source>
</evidence>
<dbReference type="InterPro" id="IPR014710">
    <property type="entry name" value="RmlC-like_jellyroll"/>
</dbReference>
<feature type="domain" description="Cyclic nucleotide-binding" evidence="4">
    <location>
        <begin position="30"/>
        <end position="107"/>
    </location>
</feature>
<evidence type="ECO:0000256" key="2">
    <source>
        <dbReference type="ARBA" id="ARBA00023125"/>
    </source>
</evidence>
<dbReference type="SUPFAM" id="SSF46785">
    <property type="entry name" value="Winged helix' DNA-binding domain"/>
    <property type="match status" value="1"/>
</dbReference>
<dbReference type="InterPro" id="IPR050397">
    <property type="entry name" value="Env_Response_Regulators"/>
</dbReference>
<dbReference type="InterPro" id="IPR000595">
    <property type="entry name" value="cNMP-bd_dom"/>
</dbReference>
<dbReference type="Gene3D" id="2.60.120.10">
    <property type="entry name" value="Jelly Rolls"/>
    <property type="match status" value="1"/>
</dbReference>
<dbReference type="SUPFAM" id="SSF51206">
    <property type="entry name" value="cAMP-binding domain-like"/>
    <property type="match status" value="1"/>
</dbReference>
<dbReference type="Gene3D" id="1.10.10.10">
    <property type="entry name" value="Winged helix-like DNA-binding domain superfamily/Winged helix DNA-binding domain"/>
    <property type="match status" value="1"/>
</dbReference>
<dbReference type="OrthoDB" id="6881322at2"/>
<keyword evidence="7" id="KW-1185">Reference proteome</keyword>
<dbReference type="GO" id="GO:0005829">
    <property type="term" value="C:cytosol"/>
    <property type="evidence" value="ECO:0007669"/>
    <property type="project" value="TreeGrafter"/>
</dbReference>
<dbReference type="PROSITE" id="PS50042">
    <property type="entry name" value="CNMP_BINDING_3"/>
    <property type="match status" value="1"/>
</dbReference>
<dbReference type="PROSITE" id="PS51063">
    <property type="entry name" value="HTH_CRP_2"/>
    <property type="match status" value="1"/>
</dbReference>
<dbReference type="GO" id="GO:0003677">
    <property type="term" value="F:DNA binding"/>
    <property type="evidence" value="ECO:0007669"/>
    <property type="project" value="UniProtKB-KW"/>
</dbReference>
<evidence type="ECO:0000259" key="5">
    <source>
        <dbReference type="PROSITE" id="PS51063"/>
    </source>
</evidence>
<dbReference type="Proteomes" id="UP001152876">
    <property type="component" value="Unassembled WGS sequence"/>
</dbReference>
<accession>A0A9X4NWJ1</accession>
<dbReference type="GO" id="GO:0003700">
    <property type="term" value="F:DNA-binding transcription factor activity"/>
    <property type="evidence" value="ECO:0007669"/>
    <property type="project" value="TreeGrafter"/>
</dbReference>
<organism evidence="6 7">
    <name type="scientific">Hydrogenophaga taeniospiralis CCUG 15921</name>
    <dbReference type="NCBI Taxonomy" id="1281780"/>
    <lineage>
        <taxon>Bacteria</taxon>
        <taxon>Pseudomonadati</taxon>
        <taxon>Pseudomonadota</taxon>
        <taxon>Betaproteobacteria</taxon>
        <taxon>Burkholderiales</taxon>
        <taxon>Comamonadaceae</taxon>
        <taxon>Hydrogenophaga</taxon>
    </lineage>
</organism>
<comment type="caution">
    <text evidence="6">The sequence shown here is derived from an EMBL/GenBank/DDBJ whole genome shotgun (WGS) entry which is preliminary data.</text>
</comment>
<dbReference type="PANTHER" id="PTHR24567:SF74">
    <property type="entry name" value="HTH-TYPE TRANSCRIPTIONAL REGULATOR ARCR"/>
    <property type="match status" value="1"/>
</dbReference>
<dbReference type="EMBL" id="AOGK01000029">
    <property type="protein sequence ID" value="MDG5977981.1"/>
    <property type="molecule type" value="Genomic_DNA"/>
</dbReference>
<dbReference type="AlphaFoldDB" id="A0A9X4NWJ1"/>
<sequence length="237" mass="26394">MTPASRTAQNAVWKPTLLGNAWYASCPAVLQDALLQNGRLRKVSAGGWVFEHGATDHALYCVLSGQVQAYYPDPSGSMPLLATLDPSHWFGEMSFIDAEPRSHVAVAEQQALLLCVAHADLLPFLDLHPGCWRDIARLAVSKLRRAYQLIPLDAQLPARARVVKRLWLVAHGYGFKEDAPRTRLRLSQDQLASTLGITRQTANKVLRDLELQGLVKLHYGEVELLNLPGWQQAMRDE</sequence>